<feature type="signal peptide" evidence="1">
    <location>
        <begin position="1"/>
        <end position="17"/>
    </location>
</feature>
<feature type="chain" id="PRO_5019551917" description="EGF-like domain-containing protein" evidence="1">
    <location>
        <begin position="18"/>
        <end position="69"/>
    </location>
</feature>
<evidence type="ECO:0000313" key="3">
    <source>
        <dbReference type="Proteomes" id="UP000288429"/>
    </source>
</evidence>
<protein>
    <recommendedName>
        <fullName evidence="4">EGF-like domain-containing protein</fullName>
    </recommendedName>
</protein>
<organism evidence="2 3">
    <name type="scientific">Fusarium ambrosium</name>
    <dbReference type="NCBI Taxonomy" id="131363"/>
    <lineage>
        <taxon>Eukaryota</taxon>
        <taxon>Fungi</taxon>
        <taxon>Dikarya</taxon>
        <taxon>Ascomycota</taxon>
        <taxon>Pezizomycotina</taxon>
        <taxon>Sordariomycetes</taxon>
        <taxon>Hypocreomycetidae</taxon>
        <taxon>Hypocreales</taxon>
        <taxon>Nectriaceae</taxon>
        <taxon>Fusarium</taxon>
        <taxon>Fusarium solani species complex</taxon>
    </lineage>
</organism>
<keyword evidence="3" id="KW-1185">Reference proteome</keyword>
<accession>A0A428UNP3</accession>
<evidence type="ECO:0000256" key="1">
    <source>
        <dbReference type="SAM" id="SignalP"/>
    </source>
</evidence>
<evidence type="ECO:0000313" key="2">
    <source>
        <dbReference type="EMBL" id="RSM15833.1"/>
    </source>
</evidence>
<name>A0A428UNP3_9HYPO</name>
<dbReference type="EMBL" id="NIZV01000047">
    <property type="protein sequence ID" value="RSM15833.1"/>
    <property type="molecule type" value="Genomic_DNA"/>
</dbReference>
<gene>
    <name evidence="2" type="ORF">CDV31_004775</name>
</gene>
<reference evidence="2 3" key="1">
    <citation type="submission" date="2017-06" db="EMBL/GenBank/DDBJ databases">
        <title>Cmopartive genomic analysis of Ambrosia Fusariam Clade fungi.</title>
        <authorList>
            <person name="Stajich J.E."/>
            <person name="Carrillo J."/>
            <person name="Kijimoto T."/>
            <person name="Eskalen A."/>
            <person name="O'Donnell K."/>
            <person name="Kasson M."/>
        </authorList>
    </citation>
    <scope>NUCLEOTIDE SEQUENCE [LARGE SCALE GENOMIC DNA]</scope>
    <source>
        <strain evidence="2 3">NRRL 20438</strain>
    </source>
</reference>
<dbReference type="Proteomes" id="UP000288429">
    <property type="component" value="Unassembled WGS sequence"/>
</dbReference>
<dbReference type="AlphaFoldDB" id="A0A428UNP3"/>
<proteinExistence type="predicted"/>
<comment type="caution">
    <text evidence="2">The sequence shown here is derived from an EMBL/GenBank/DDBJ whole genome shotgun (WGS) entry which is preliminary data.</text>
</comment>
<evidence type="ECO:0008006" key="4">
    <source>
        <dbReference type="Google" id="ProtNLM"/>
    </source>
</evidence>
<keyword evidence="1" id="KW-0732">Signal</keyword>
<sequence>MKVQTSLLLFFLPAVLGWWNCNLPAGTGDYGACLEDGRAGSALPCTNDHPCNRQGNGCINVGGGTAHCS</sequence>